<evidence type="ECO:0000256" key="8">
    <source>
        <dbReference type="NCBIfam" id="TIGR00188"/>
    </source>
</evidence>
<dbReference type="EC" id="3.1.26.5" evidence="7 8"/>
<comment type="function">
    <text evidence="1 7">RNaseP catalyzes the removal of the 5'-leader sequence from pre-tRNA to produce the mature 5'-terminus. It can also cleave other RNA substrates such as 4.5S RNA. The protein component plays an auxiliary but essential role in vivo by binding to the 5'-leader sequence and broadening the substrate specificity of the ribozyme.</text>
</comment>
<dbReference type="EMBL" id="DROK01000013">
    <property type="protein sequence ID" value="HHI96291.1"/>
    <property type="molecule type" value="Genomic_DNA"/>
</dbReference>
<evidence type="ECO:0000256" key="4">
    <source>
        <dbReference type="ARBA" id="ARBA00022759"/>
    </source>
</evidence>
<dbReference type="PANTHER" id="PTHR33992:SF1">
    <property type="entry name" value="RIBONUCLEASE P PROTEIN COMPONENT"/>
    <property type="match status" value="1"/>
</dbReference>
<dbReference type="SUPFAM" id="SSF54211">
    <property type="entry name" value="Ribosomal protein S5 domain 2-like"/>
    <property type="match status" value="1"/>
</dbReference>
<keyword evidence="3 7" id="KW-0540">Nuclease</keyword>
<evidence type="ECO:0000256" key="1">
    <source>
        <dbReference type="ARBA" id="ARBA00002663"/>
    </source>
</evidence>
<dbReference type="InterPro" id="IPR000100">
    <property type="entry name" value="RNase_P"/>
</dbReference>
<proteinExistence type="inferred from homology"/>
<evidence type="ECO:0000256" key="7">
    <source>
        <dbReference type="HAMAP-Rule" id="MF_00227"/>
    </source>
</evidence>
<comment type="catalytic activity">
    <reaction evidence="7">
        <text>Endonucleolytic cleavage of RNA, removing 5'-extranucleotides from tRNA precursor.</text>
        <dbReference type="EC" id="3.1.26.5"/>
    </reaction>
</comment>
<dbReference type="GO" id="GO:0042781">
    <property type="term" value="F:3'-tRNA processing endoribonuclease activity"/>
    <property type="evidence" value="ECO:0007669"/>
    <property type="project" value="TreeGrafter"/>
</dbReference>
<gene>
    <name evidence="7 9" type="primary">rnpA</name>
    <name evidence="9" type="ORF">ENJ96_00375</name>
</gene>
<dbReference type="InterPro" id="IPR020539">
    <property type="entry name" value="RNase_P_CS"/>
</dbReference>
<dbReference type="GO" id="GO:0001682">
    <property type="term" value="P:tRNA 5'-leader removal"/>
    <property type="evidence" value="ECO:0007669"/>
    <property type="project" value="UniProtKB-UniRule"/>
</dbReference>
<comment type="caution">
    <text evidence="9">The sequence shown here is derived from an EMBL/GenBank/DDBJ whole genome shotgun (WGS) entry which is preliminary data.</text>
</comment>
<keyword evidence="4 7" id="KW-0255">Endonuclease</keyword>
<evidence type="ECO:0000256" key="6">
    <source>
        <dbReference type="ARBA" id="ARBA00022884"/>
    </source>
</evidence>
<sequence>MAAHGLDEKFRPEERLRRRKEFDRVYQQGKRLYLPYLKILLVPNELGYTRLGLSVSRKFGKAVKRNRAKRILREVFRRNKDIFPKGHDVVLTPKPELLSKTQPEIVADLKKIFERYEKARTKRH</sequence>
<keyword evidence="6 7" id="KW-0694">RNA-binding</keyword>
<keyword evidence="2 7" id="KW-0819">tRNA processing</keyword>
<dbReference type="NCBIfam" id="TIGR00188">
    <property type="entry name" value="rnpA"/>
    <property type="match status" value="1"/>
</dbReference>
<dbReference type="GO" id="GO:0030677">
    <property type="term" value="C:ribonuclease P complex"/>
    <property type="evidence" value="ECO:0007669"/>
    <property type="project" value="TreeGrafter"/>
</dbReference>
<reference evidence="9" key="1">
    <citation type="journal article" date="2020" name="mSystems">
        <title>Genome- and Community-Level Interaction Insights into Carbon Utilization and Element Cycling Functions of Hydrothermarchaeota in Hydrothermal Sediment.</title>
        <authorList>
            <person name="Zhou Z."/>
            <person name="Liu Y."/>
            <person name="Xu W."/>
            <person name="Pan J."/>
            <person name="Luo Z.H."/>
            <person name="Li M."/>
        </authorList>
    </citation>
    <scope>NUCLEOTIDE SEQUENCE [LARGE SCALE GENOMIC DNA]</scope>
    <source>
        <strain evidence="9">HyVt-533</strain>
    </source>
</reference>
<dbReference type="GO" id="GO:0000049">
    <property type="term" value="F:tRNA binding"/>
    <property type="evidence" value="ECO:0007669"/>
    <property type="project" value="UniProtKB-UniRule"/>
</dbReference>
<comment type="similarity">
    <text evidence="7">Belongs to the RnpA family.</text>
</comment>
<dbReference type="HAMAP" id="MF_00227">
    <property type="entry name" value="RNase_P"/>
    <property type="match status" value="1"/>
</dbReference>
<dbReference type="PROSITE" id="PS00648">
    <property type="entry name" value="RIBONUCLEASE_P"/>
    <property type="match status" value="1"/>
</dbReference>
<name>A0A7V5NY80_9BACT</name>
<dbReference type="GO" id="GO:0004526">
    <property type="term" value="F:ribonuclease P activity"/>
    <property type="evidence" value="ECO:0007669"/>
    <property type="project" value="UniProtKB-UniRule"/>
</dbReference>
<evidence type="ECO:0000313" key="9">
    <source>
        <dbReference type="EMBL" id="HHI96291.1"/>
    </source>
</evidence>
<dbReference type="AlphaFoldDB" id="A0A7V5NY80"/>
<dbReference type="InterPro" id="IPR020568">
    <property type="entry name" value="Ribosomal_Su5_D2-typ_SF"/>
</dbReference>
<evidence type="ECO:0000256" key="2">
    <source>
        <dbReference type="ARBA" id="ARBA00022694"/>
    </source>
</evidence>
<dbReference type="Proteomes" id="UP000886101">
    <property type="component" value="Unassembled WGS sequence"/>
</dbReference>
<comment type="subunit">
    <text evidence="7">Consists of a catalytic RNA component (M1 or rnpB) and a protein subunit.</text>
</comment>
<keyword evidence="5 7" id="KW-0378">Hydrolase</keyword>
<dbReference type="InterPro" id="IPR014721">
    <property type="entry name" value="Ribsml_uS5_D2-typ_fold_subgr"/>
</dbReference>
<dbReference type="Gene3D" id="3.30.230.10">
    <property type="match status" value="1"/>
</dbReference>
<dbReference type="PANTHER" id="PTHR33992">
    <property type="entry name" value="RIBONUCLEASE P PROTEIN COMPONENT"/>
    <property type="match status" value="1"/>
</dbReference>
<protein>
    <recommendedName>
        <fullName evidence="7 8">Ribonuclease P protein component</fullName>
        <shortName evidence="7">RNase P protein</shortName>
        <shortName evidence="7">RNaseP protein</shortName>
        <ecNumber evidence="7 8">3.1.26.5</ecNumber>
    </recommendedName>
    <alternativeName>
        <fullName evidence="7">Protein C5</fullName>
    </alternativeName>
</protein>
<evidence type="ECO:0000256" key="3">
    <source>
        <dbReference type="ARBA" id="ARBA00022722"/>
    </source>
</evidence>
<dbReference type="Pfam" id="PF00825">
    <property type="entry name" value="Ribonuclease_P"/>
    <property type="match status" value="1"/>
</dbReference>
<organism evidence="9">
    <name type="scientific">Thermodesulfatator atlanticus</name>
    <dbReference type="NCBI Taxonomy" id="501497"/>
    <lineage>
        <taxon>Bacteria</taxon>
        <taxon>Pseudomonadati</taxon>
        <taxon>Thermodesulfobacteriota</taxon>
        <taxon>Thermodesulfobacteria</taxon>
        <taxon>Thermodesulfobacteriales</taxon>
        <taxon>Thermodesulfatatoraceae</taxon>
        <taxon>Thermodesulfatator</taxon>
    </lineage>
</organism>
<accession>A0A7V5NY80</accession>
<evidence type="ECO:0000256" key="5">
    <source>
        <dbReference type="ARBA" id="ARBA00022801"/>
    </source>
</evidence>